<keyword evidence="4 9" id="KW-0808">Transferase</keyword>
<gene>
    <name evidence="9" type="primary">trpD</name>
    <name evidence="12" type="ORF">AUP42_10740</name>
</gene>
<feature type="binding site" evidence="9">
    <location>
        <begin position="112"/>
        <end position="120"/>
    </location>
    <ligand>
        <name>5-phospho-alpha-D-ribose 1-diphosphate</name>
        <dbReference type="ChEBI" id="CHEBI:58017"/>
    </ligand>
</feature>
<evidence type="ECO:0000256" key="3">
    <source>
        <dbReference type="ARBA" id="ARBA00022676"/>
    </source>
</evidence>
<feature type="binding site" evidence="9">
    <location>
        <begin position="87"/>
        <end position="88"/>
    </location>
    <ligand>
        <name>5-phospho-alpha-D-ribose 1-diphosphate</name>
        <dbReference type="ChEBI" id="CHEBI:58017"/>
    </ligand>
</feature>
<feature type="binding site" evidence="9">
    <location>
        <position position="84"/>
    </location>
    <ligand>
        <name>anthranilate</name>
        <dbReference type="ChEBI" id="CHEBI:16567"/>
        <label>1</label>
    </ligand>
</feature>
<dbReference type="GO" id="GO:0000162">
    <property type="term" value="P:L-tryptophan biosynthetic process"/>
    <property type="evidence" value="ECO:0007669"/>
    <property type="project" value="UniProtKB-UniRule"/>
</dbReference>
<feature type="domain" description="Glycosyl transferase family 3 N-terminal" evidence="11">
    <location>
        <begin position="8"/>
        <end position="70"/>
    </location>
</feature>
<dbReference type="SUPFAM" id="SSF52418">
    <property type="entry name" value="Nucleoside phosphorylase/phosphoribosyltransferase catalytic domain"/>
    <property type="match status" value="1"/>
</dbReference>
<dbReference type="Gene3D" id="1.20.970.10">
    <property type="entry name" value="Transferase, Pyrimidine Nucleoside Phosphorylase, Chain C"/>
    <property type="match status" value="1"/>
</dbReference>
<sequence length="344" mass="35968">MSTEYDLKPILAKVANGEKLNEEQAEQAFDVLMSGQATPSQMGAFLMALRLRGETVDEITGAARVMRSKATGIIAPPNAVDTCGTGGDGSGTFNISTGAAIVAAACGAIVAKHGNRAASSKSGSADVLLALGVNLDADMALLEKALKEINLCFMMATRHHSAVRHVMPTRVEMGTRTIFNLLGPLANPAKTKRQVMGVFAREWVEPIANVLNRLGSEHAWVVYGHSGLDEISTTGPTFVAEVKNGKVTTFEINPEDYGLEIVTLDALKGGDAQTNAQAILDLLAGKKSAYRDIVLLNAAAALVVTDIATDLADGIAKARVAIDSGKAAETLQALVRISNQGTAA</sequence>
<proteinExistence type="inferred from homology"/>
<keyword evidence="5 9" id="KW-0822">Tryptophan biosynthesis</keyword>
<feature type="binding site" evidence="9">
    <location>
        <begin position="94"/>
        <end position="97"/>
    </location>
    <ligand>
        <name>5-phospho-alpha-D-ribose 1-diphosphate</name>
        <dbReference type="ChEBI" id="CHEBI:58017"/>
    </ligand>
</feature>
<evidence type="ECO:0000256" key="1">
    <source>
        <dbReference type="ARBA" id="ARBA00004907"/>
    </source>
</evidence>
<dbReference type="UniPathway" id="UPA00035">
    <property type="reaction ID" value="UER00041"/>
</dbReference>
<feature type="binding site" evidence="9">
    <location>
        <position position="170"/>
    </location>
    <ligand>
        <name>anthranilate</name>
        <dbReference type="ChEBI" id="CHEBI:16567"/>
        <label>2</label>
    </ligand>
</feature>
<keyword evidence="3 9" id="KW-0328">Glycosyltransferase</keyword>
<dbReference type="GO" id="GO:0000287">
    <property type="term" value="F:magnesium ion binding"/>
    <property type="evidence" value="ECO:0007669"/>
    <property type="project" value="UniProtKB-UniRule"/>
</dbReference>
<dbReference type="GO" id="GO:0005829">
    <property type="term" value="C:cytosol"/>
    <property type="evidence" value="ECO:0007669"/>
    <property type="project" value="TreeGrafter"/>
</dbReference>
<dbReference type="PANTHER" id="PTHR43285:SF2">
    <property type="entry name" value="ANTHRANILATE PHOSPHORIBOSYLTRANSFERASE"/>
    <property type="match status" value="1"/>
</dbReference>
<dbReference type="EC" id="2.4.2.18" evidence="9"/>
<feature type="binding site" evidence="9">
    <location>
        <position position="115"/>
    </location>
    <ligand>
        <name>anthranilate</name>
        <dbReference type="ChEBI" id="CHEBI:16567"/>
        <label>1</label>
    </ligand>
</feature>
<feature type="binding site" evidence="9">
    <location>
        <position position="124"/>
    </location>
    <ligand>
        <name>5-phospho-alpha-D-ribose 1-diphosphate</name>
        <dbReference type="ChEBI" id="CHEBI:58017"/>
    </ligand>
</feature>
<dbReference type="InterPro" id="IPR017459">
    <property type="entry name" value="Glycosyl_Trfase_fam3_N_dom"/>
</dbReference>
<dbReference type="InterPro" id="IPR036320">
    <property type="entry name" value="Glycosyl_Trfase_fam3_N_dom_sf"/>
</dbReference>
<feature type="binding site" evidence="9">
    <location>
        <position position="229"/>
    </location>
    <ligand>
        <name>Mg(2+)</name>
        <dbReference type="ChEBI" id="CHEBI:18420"/>
        <label>2</label>
    </ligand>
</feature>
<comment type="similarity">
    <text evidence="9">Belongs to the anthranilate phosphoribosyltransferase family.</text>
</comment>
<dbReference type="OrthoDB" id="9806430at2"/>
<evidence type="ECO:0000256" key="6">
    <source>
        <dbReference type="ARBA" id="ARBA00023141"/>
    </source>
</evidence>
<feature type="binding site" evidence="9">
    <location>
        <position position="92"/>
    </location>
    <ligand>
        <name>5-phospho-alpha-D-ribose 1-diphosphate</name>
        <dbReference type="ChEBI" id="CHEBI:58017"/>
    </ligand>
</feature>
<dbReference type="RefSeq" id="WP_062948639.1">
    <property type="nucleotide sequence ID" value="NZ_LPVY01000003.1"/>
</dbReference>
<dbReference type="NCBIfam" id="TIGR01245">
    <property type="entry name" value="trpD"/>
    <property type="match status" value="1"/>
</dbReference>
<evidence type="ECO:0000259" key="11">
    <source>
        <dbReference type="Pfam" id="PF02885"/>
    </source>
</evidence>
<keyword evidence="9" id="KW-0479">Metal-binding</keyword>
<protein>
    <recommendedName>
        <fullName evidence="9">Anthranilate phosphoribosyltransferase</fullName>
        <ecNumber evidence="9">2.4.2.18</ecNumber>
    </recommendedName>
</protein>
<evidence type="ECO:0000256" key="2">
    <source>
        <dbReference type="ARBA" id="ARBA00022605"/>
    </source>
</evidence>
<keyword evidence="2 9" id="KW-0028">Amino-acid biosynthesis</keyword>
<comment type="caution">
    <text evidence="9">Lacks conserved residue(s) required for the propagation of feature annotation.</text>
</comment>
<comment type="cofactor">
    <cofactor evidence="9">
        <name>Mg(2+)</name>
        <dbReference type="ChEBI" id="CHEBI:18420"/>
    </cofactor>
    <text evidence="9">Binds 2 magnesium ions per monomer.</text>
</comment>
<dbReference type="InterPro" id="IPR005940">
    <property type="entry name" value="Anthranilate_Pribosyl_Tfrase"/>
</dbReference>
<dbReference type="InterPro" id="IPR035902">
    <property type="entry name" value="Nuc_phospho_transferase"/>
</dbReference>
<evidence type="ECO:0000313" key="13">
    <source>
        <dbReference type="Proteomes" id="UP000076335"/>
    </source>
</evidence>
<keyword evidence="6 9" id="KW-0057">Aromatic amino acid biosynthesis</keyword>
<feature type="binding site" evidence="9">
    <location>
        <position position="230"/>
    </location>
    <ligand>
        <name>Mg(2+)</name>
        <dbReference type="ChEBI" id="CHEBI:18420"/>
        <label>1</label>
    </ligand>
</feature>
<dbReference type="FunFam" id="3.40.1030.10:FF:000002">
    <property type="entry name" value="Anthranilate phosphoribosyltransferase"/>
    <property type="match status" value="1"/>
</dbReference>
<reference evidence="12 13" key="1">
    <citation type="submission" date="2015-12" db="EMBL/GenBank/DDBJ databases">
        <title>Genome sequence of Thalassospira lucentensis MCCC 1A02072.</title>
        <authorList>
            <person name="Lu L."/>
            <person name="Lai Q."/>
            <person name="Shao Z."/>
            <person name="Qian P."/>
        </authorList>
    </citation>
    <scope>NUCLEOTIDE SEQUENCE [LARGE SCALE GENOMIC DNA]</scope>
    <source>
        <strain evidence="12 13">MCCC 1A02072</strain>
    </source>
</reference>
<feature type="binding site" evidence="9">
    <location>
        <position position="96"/>
    </location>
    <ligand>
        <name>Mg(2+)</name>
        <dbReference type="ChEBI" id="CHEBI:18420"/>
        <label>1</label>
    </ligand>
</feature>
<evidence type="ECO:0000256" key="7">
    <source>
        <dbReference type="ARBA" id="ARBA00052328"/>
    </source>
</evidence>
<dbReference type="PANTHER" id="PTHR43285">
    <property type="entry name" value="ANTHRANILATE PHOSPHORIBOSYLTRANSFERASE"/>
    <property type="match status" value="1"/>
</dbReference>
<feature type="binding site" evidence="9">
    <location>
        <position position="84"/>
    </location>
    <ligand>
        <name>5-phospho-alpha-D-ribose 1-diphosphate</name>
        <dbReference type="ChEBI" id="CHEBI:58017"/>
    </ligand>
</feature>
<dbReference type="Proteomes" id="UP000076335">
    <property type="component" value="Unassembled WGS sequence"/>
</dbReference>
<dbReference type="Gene3D" id="3.40.1030.10">
    <property type="entry name" value="Nucleoside phosphorylase/phosphoribosyltransferase catalytic domain"/>
    <property type="match status" value="1"/>
</dbReference>
<evidence type="ECO:0000259" key="10">
    <source>
        <dbReference type="Pfam" id="PF00591"/>
    </source>
</evidence>
<comment type="function">
    <text evidence="9">Catalyzes the transfer of the phosphoribosyl group of 5-phosphorylribose-1-pyrophosphate (PRPP) to anthranilate to yield N-(5'-phosphoribosyl)-anthranilate (PRA).</text>
</comment>
<evidence type="ECO:0000256" key="4">
    <source>
        <dbReference type="ARBA" id="ARBA00022679"/>
    </source>
</evidence>
<dbReference type="EMBL" id="LPVY01000003">
    <property type="protein sequence ID" value="KZB67949.1"/>
    <property type="molecule type" value="Genomic_DNA"/>
</dbReference>
<dbReference type="InterPro" id="IPR000312">
    <property type="entry name" value="Glycosyl_Trfase_fam3"/>
</dbReference>
<evidence type="ECO:0000256" key="8">
    <source>
        <dbReference type="ARBA" id="ARBA00061188"/>
    </source>
</evidence>
<comment type="similarity">
    <text evidence="8">In the C-terminal section; belongs to the anthranilate phosphoribosyltransferase family.</text>
</comment>
<evidence type="ECO:0000313" key="12">
    <source>
        <dbReference type="EMBL" id="KZB67949.1"/>
    </source>
</evidence>
<comment type="pathway">
    <text evidence="1 9">Amino-acid biosynthesis; L-tryptophan biosynthesis; L-tryptophan from chorismate: step 2/5.</text>
</comment>
<dbReference type="SUPFAM" id="SSF47648">
    <property type="entry name" value="Nucleoside phosphorylase/phosphoribosyltransferase N-terminal domain"/>
    <property type="match status" value="1"/>
</dbReference>
<dbReference type="AlphaFoldDB" id="A0A154L9M5"/>
<dbReference type="Pfam" id="PF00591">
    <property type="entry name" value="Glycos_transf_3"/>
    <property type="match status" value="1"/>
</dbReference>
<feature type="binding site" evidence="9">
    <location>
        <position position="230"/>
    </location>
    <ligand>
        <name>Mg(2+)</name>
        <dbReference type="ChEBI" id="CHEBI:18420"/>
        <label>2</label>
    </ligand>
</feature>
<comment type="catalytic activity">
    <reaction evidence="7 9">
        <text>N-(5-phospho-beta-D-ribosyl)anthranilate + diphosphate = 5-phospho-alpha-D-ribose 1-diphosphate + anthranilate</text>
        <dbReference type="Rhea" id="RHEA:11768"/>
        <dbReference type="ChEBI" id="CHEBI:16567"/>
        <dbReference type="ChEBI" id="CHEBI:18277"/>
        <dbReference type="ChEBI" id="CHEBI:33019"/>
        <dbReference type="ChEBI" id="CHEBI:58017"/>
        <dbReference type="EC" id="2.4.2.18"/>
    </reaction>
</comment>
<comment type="caution">
    <text evidence="12">The sequence shown here is derived from an EMBL/GenBank/DDBJ whole genome shotgun (WGS) entry which is preliminary data.</text>
</comment>
<feature type="domain" description="Glycosyl transferase family 3" evidence="10">
    <location>
        <begin position="78"/>
        <end position="328"/>
    </location>
</feature>
<accession>A0A154L9M5</accession>
<organism evidence="12 13">
    <name type="scientific">Thalassospira lucentensis</name>
    <dbReference type="NCBI Taxonomy" id="168935"/>
    <lineage>
        <taxon>Bacteria</taxon>
        <taxon>Pseudomonadati</taxon>
        <taxon>Pseudomonadota</taxon>
        <taxon>Alphaproteobacteria</taxon>
        <taxon>Rhodospirillales</taxon>
        <taxon>Thalassospiraceae</taxon>
        <taxon>Thalassospira</taxon>
    </lineage>
</organism>
<keyword evidence="9" id="KW-0460">Magnesium</keyword>
<evidence type="ECO:0000256" key="9">
    <source>
        <dbReference type="HAMAP-Rule" id="MF_00211"/>
    </source>
</evidence>
<comment type="subunit">
    <text evidence="9">Homodimer.</text>
</comment>
<evidence type="ECO:0000256" key="5">
    <source>
        <dbReference type="ARBA" id="ARBA00022822"/>
    </source>
</evidence>
<dbReference type="HAMAP" id="MF_00211">
    <property type="entry name" value="TrpD"/>
    <property type="match status" value="1"/>
</dbReference>
<name>A0A154L9M5_9PROT</name>
<dbReference type="GO" id="GO:0004048">
    <property type="term" value="F:anthranilate phosphoribosyltransferase activity"/>
    <property type="evidence" value="ECO:0007669"/>
    <property type="project" value="UniProtKB-UniRule"/>
</dbReference>
<dbReference type="Pfam" id="PF02885">
    <property type="entry name" value="Glycos_trans_3N"/>
    <property type="match status" value="1"/>
</dbReference>